<feature type="compositionally biased region" description="Low complexity" evidence="1">
    <location>
        <begin position="186"/>
        <end position="201"/>
    </location>
</feature>
<feature type="transmembrane region" description="Helical" evidence="2">
    <location>
        <begin position="17"/>
        <end position="38"/>
    </location>
</feature>
<keyword evidence="2" id="KW-1133">Transmembrane helix</keyword>
<sequence length="317" mass="34226">MEIWEDHKATAENNRKAILITLIINVLLLIGFYFIMVWKQPVPPMSQFGLELNLGFSDVGSDSKQTETPPSPSQEQTTEAAAPGDPAPQVTENVAPVTPPKSNPAPAEPKKTQPKIEAVAKTPSPVKAEKKVVEKVESPKETTPKETVPVKSQPEKEPKPEKVEKPQPTVDPRAIFGAGGTKGTAQQPNAGSSQGNSSQAGDEGNPQGTIDGRSILQSGKGNTGDGGGYNLDLAGWDFASKPNIQDRLSNRNGRIVFRITVNDNGRIVQAIPLEYNVSNEVLNYYRTVVNGLSFKRQSGNSTAEYSQGRITFIIRVD</sequence>
<keyword evidence="4" id="KW-1185">Reference proteome</keyword>
<keyword evidence="2" id="KW-0472">Membrane</keyword>
<name>A0A0H4PGC7_9BACT</name>
<dbReference type="Proteomes" id="UP000036520">
    <property type="component" value="Chromosome"/>
</dbReference>
<evidence type="ECO:0000313" key="3">
    <source>
        <dbReference type="EMBL" id="AKP53566.1"/>
    </source>
</evidence>
<dbReference type="KEGG" id="camu:CA2015_4217"/>
<evidence type="ECO:0000256" key="1">
    <source>
        <dbReference type="SAM" id="MobiDB-lite"/>
    </source>
</evidence>
<dbReference type="EMBL" id="CP012040">
    <property type="protein sequence ID" value="AKP53566.1"/>
    <property type="molecule type" value="Genomic_DNA"/>
</dbReference>
<protein>
    <submittedName>
        <fullName evidence="3">Ferric siderophore transport system, periplasmic binding protein TonB</fullName>
    </submittedName>
</protein>
<feature type="region of interest" description="Disordered" evidence="1">
    <location>
        <begin position="59"/>
        <end position="223"/>
    </location>
</feature>
<feature type="compositionally biased region" description="Basic and acidic residues" evidence="1">
    <location>
        <begin position="153"/>
        <end position="165"/>
    </location>
</feature>
<feature type="compositionally biased region" description="Polar residues" evidence="1">
    <location>
        <begin position="60"/>
        <end position="79"/>
    </location>
</feature>
<feature type="compositionally biased region" description="Basic and acidic residues" evidence="1">
    <location>
        <begin position="127"/>
        <end position="144"/>
    </location>
</feature>
<dbReference type="OrthoDB" id="979886at2"/>
<reference evidence="3 4" key="1">
    <citation type="submission" date="2015-07" db="EMBL/GenBank/DDBJ databases">
        <authorList>
            <person name="Kim K.M."/>
        </authorList>
    </citation>
    <scope>NUCLEOTIDE SEQUENCE [LARGE SCALE GENOMIC DNA]</scope>
    <source>
        <strain evidence="3 4">KCTC 12363</strain>
    </source>
</reference>
<dbReference type="RefSeq" id="WP_048643662.1">
    <property type="nucleotide sequence ID" value="NZ_CAXBGM010000007.1"/>
</dbReference>
<dbReference type="STRING" id="320787.CA2015_4217"/>
<dbReference type="PATRIC" id="fig|320787.5.peg.4627"/>
<gene>
    <name evidence="3" type="ORF">CA2015_4217</name>
</gene>
<proteinExistence type="predicted"/>
<dbReference type="AlphaFoldDB" id="A0A0H4PGC7"/>
<keyword evidence="2" id="KW-0812">Transmembrane</keyword>
<feature type="compositionally biased region" description="Pro residues" evidence="1">
    <location>
        <begin position="97"/>
        <end position="107"/>
    </location>
</feature>
<accession>A0A0H4PGC7</accession>
<evidence type="ECO:0000313" key="4">
    <source>
        <dbReference type="Proteomes" id="UP000036520"/>
    </source>
</evidence>
<organism evidence="3 4">
    <name type="scientific">Cyclobacterium amurskyense</name>
    <dbReference type="NCBI Taxonomy" id="320787"/>
    <lineage>
        <taxon>Bacteria</taxon>
        <taxon>Pseudomonadati</taxon>
        <taxon>Bacteroidota</taxon>
        <taxon>Cytophagia</taxon>
        <taxon>Cytophagales</taxon>
        <taxon>Cyclobacteriaceae</taxon>
        <taxon>Cyclobacterium</taxon>
    </lineage>
</organism>
<evidence type="ECO:0000256" key="2">
    <source>
        <dbReference type="SAM" id="Phobius"/>
    </source>
</evidence>